<dbReference type="AlphaFoldDB" id="A0AAV4QCU9"/>
<protein>
    <submittedName>
        <fullName evidence="1">Uncharacterized protein</fullName>
    </submittedName>
</protein>
<keyword evidence="2" id="KW-1185">Reference proteome</keyword>
<evidence type="ECO:0000313" key="2">
    <source>
        <dbReference type="Proteomes" id="UP001054837"/>
    </source>
</evidence>
<sequence>MVCLSKIISSACKTSVCKFNQPKAIRRTVFAPIIKISDKFSPVVVTTLSRCPRLPELIDVSYYYSKQVTQSPAPCFHVQQNQIPKVLCF</sequence>
<accession>A0AAV4QCU9</accession>
<organism evidence="1 2">
    <name type="scientific">Caerostris darwini</name>
    <dbReference type="NCBI Taxonomy" id="1538125"/>
    <lineage>
        <taxon>Eukaryota</taxon>
        <taxon>Metazoa</taxon>
        <taxon>Ecdysozoa</taxon>
        <taxon>Arthropoda</taxon>
        <taxon>Chelicerata</taxon>
        <taxon>Arachnida</taxon>
        <taxon>Araneae</taxon>
        <taxon>Araneomorphae</taxon>
        <taxon>Entelegynae</taxon>
        <taxon>Araneoidea</taxon>
        <taxon>Araneidae</taxon>
        <taxon>Caerostris</taxon>
    </lineage>
</organism>
<proteinExistence type="predicted"/>
<gene>
    <name evidence="1" type="ORF">CDAR_19671</name>
</gene>
<evidence type="ECO:0000313" key="1">
    <source>
        <dbReference type="EMBL" id="GIY07883.1"/>
    </source>
</evidence>
<comment type="caution">
    <text evidence="1">The sequence shown here is derived from an EMBL/GenBank/DDBJ whole genome shotgun (WGS) entry which is preliminary data.</text>
</comment>
<dbReference type="Proteomes" id="UP001054837">
    <property type="component" value="Unassembled WGS sequence"/>
</dbReference>
<reference evidence="1 2" key="1">
    <citation type="submission" date="2021-06" db="EMBL/GenBank/DDBJ databases">
        <title>Caerostris darwini draft genome.</title>
        <authorList>
            <person name="Kono N."/>
            <person name="Arakawa K."/>
        </authorList>
    </citation>
    <scope>NUCLEOTIDE SEQUENCE [LARGE SCALE GENOMIC DNA]</scope>
</reference>
<name>A0AAV4QCU9_9ARAC</name>
<dbReference type="EMBL" id="BPLQ01004411">
    <property type="protein sequence ID" value="GIY07883.1"/>
    <property type="molecule type" value="Genomic_DNA"/>
</dbReference>